<accession>A0A9Q3L6L4</accession>
<proteinExistence type="predicted"/>
<gene>
    <name evidence="1" type="ORF">O181_133399</name>
</gene>
<comment type="caution">
    <text evidence="1">The sequence shown here is derived from an EMBL/GenBank/DDBJ whole genome shotgun (WGS) entry which is preliminary data.</text>
</comment>
<evidence type="ECO:0000313" key="1">
    <source>
        <dbReference type="EMBL" id="MBW0593684.1"/>
    </source>
</evidence>
<sequence>MSSFALSIYVNESSHGKRDYSRYFATNLYYALAWPQSHNPLATTNGHHSPPALVEHIISQPAATSINNPTLDSISISATTDSNHPSELQQIFDFFDCLFRRYCRDFYDYIQNHPNNAGDY</sequence>
<dbReference type="AlphaFoldDB" id="A0A9Q3L6L4"/>
<protein>
    <submittedName>
        <fullName evidence="1">Uncharacterized protein</fullName>
    </submittedName>
</protein>
<keyword evidence="2" id="KW-1185">Reference proteome</keyword>
<name>A0A9Q3L6L4_9BASI</name>
<reference evidence="1" key="1">
    <citation type="submission" date="2021-03" db="EMBL/GenBank/DDBJ databases">
        <title>Draft genome sequence of rust myrtle Austropuccinia psidii MF-1, a brazilian biotype.</title>
        <authorList>
            <person name="Quecine M.C."/>
            <person name="Pachon D.M.R."/>
            <person name="Bonatelli M.L."/>
            <person name="Correr F.H."/>
            <person name="Franceschini L.M."/>
            <person name="Leite T.F."/>
            <person name="Margarido G.R.A."/>
            <person name="Almeida C.A."/>
            <person name="Ferrarezi J.A."/>
            <person name="Labate C.A."/>
        </authorList>
    </citation>
    <scope>NUCLEOTIDE SEQUENCE</scope>
    <source>
        <strain evidence="1">MF-1</strain>
    </source>
</reference>
<dbReference type="Proteomes" id="UP000765509">
    <property type="component" value="Unassembled WGS sequence"/>
</dbReference>
<organism evidence="1 2">
    <name type="scientific">Austropuccinia psidii MF-1</name>
    <dbReference type="NCBI Taxonomy" id="1389203"/>
    <lineage>
        <taxon>Eukaryota</taxon>
        <taxon>Fungi</taxon>
        <taxon>Dikarya</taxon>
        <taxon>Basidiomycota</taxon>
        <taxon>Pucciniomycotina</taxon>
        <taxon>Pucciniomycetes</taxon>
        <taxon>Pucciniales</taxon>
        <taxon>Sphaerophragmiaceae</taxon>
        <taxon>Austropuccinia</taxon>
    </lineage>
</organism>
<evidence type="ECO:0000313" key="2">
    <source>
        <dbReference type="Proteomes" id="UP000765509"/>
    </source>
</evidence>
<dbReference type="EMBL" id="AVOT02156034">
    <property type="protein sequence ID" value="MBW0593684.1"/>
    <property type="molecule type" value="Genomic_DNA"/>
</dbReference>